<reference evidence="3" key="1">
    <citation type="submission" date="2020-12" db="UniProtKB">
        <authorList>
            <consortium name="WormBaseParasite"/>
        </authorList>
    </citation>
    <scope>IDENTIFICATION</scope>
    <source>
        <strain evidence="3">MHco3</strain>
    </source>
</reference>
<dbReference type="InterPro" id="IPR016187">
    <property type="entry name" value="CTDL_fold"/>
</dbReference>
<dbReference type="Gene3D" id="3.10.100.10">
    <property type="entry name" value="Mannose-Binding Protein A, subunit A"/>
    <property type="match status" value="1"/>
</dbReference>
<accession>A0A7I4YMQ0</accession>
<evidence type="ECO:0000256" key="1">
    <source>
        <dbReference type="SAM" id="SignalP"/>
    </source>
</evidence>
<evidence type="ECO:0000313" key="2">
    <source>
        <dbReference type="Proteomes" id="UP000025227"/>
    </source>
</evidence>
<protein>
    <submittedName>
        <fullName evidence="3">C-type lectin domain-containing protein</fullName>
    </submittedName>
</protein>
<proteinExistence type="predicted"/>
<dbReference type="Proteomes" id="UP000025227">
    <property type="component" value="Unplaced"/>
</dbReference>
<name>A0A7I4YMQ0_HAECO</name>
<dbReference type="InterPro" id="IPR016186">
    <property type="entry name" value="C-type_lectin-like/link_sf"/>
</dbReference>
<feature type="signal peptide" evidence="1">
    <location>
        <begin position="1"/>
        <end position="20"/>
    </location>
</feature>
<dbReference type="CDD" id="cd00037">
    <property type="entry name" value="CLECT"/>
    <property type="match status" value="1"/>
</dbReference>
<keyword evidence="2" id="KW-1185">Reference proteome</keyword>
<sequence>MSLLRVFVQVLLTEISMTLADTSFEMFCEKPPNFGTGKYDKKASTCTVEYNFYTYNDMEATDFCEAQHPYSLKEKNRKGQKTICVITNDLECKVSSEILIGEKCFSITSELSYAEAEEGCSSLGPLISLHKITSSYEQKWISAFFSDKEMLWVGNNNKELKSLALAKLQGKSLSTKQGRPVNKKSDKYAILTRKGSLARLKGGVIAPVTADTKLPVICSQPAVPRQEYFASLIEQMRTFGYKVTEAIDRSGRKRAFTVIRGLHLFTINSRFDAGTKKLHEACAAFPNGYAATPYDFKDIKDFKRVLKEAEVNIVAVPGRKKPEFGKENLKDCTKDPYYKQARTHFVFDVMTATNKTIQKTARNDEFWANGFPTRTCGDMPRVALAYTQNGLVDVPNMARLFVACTFGAPPEVKPDDGSEACSDLADYNKKTKKCTCRKGYYDMANQKLFAKRKGDTSVPGVHCFTCKKAKEIAVYVLLDSSDKFGSKLLICLRYPFAYHHAYLMASYLKKGGKLGSAFGDSDDFRLVEAEGGWKLKEPSSSDSGKKTITEAVTEAYTKLAKHRSYRKLLILLLDQVPSDVSAASKKLTELRESNLEKHIEIFVAVASGDTKSLTDMTTTGKVHKIPSDHAGQCGLGTKVSSEMLRLLCLH</sequence>
<evidence type="ECO:0000313" key="3">
    <source>
        <dbReference type="WBParaSite" id="HCON_00123070-00001"/>
    </source>
</evidence>
<organism evidence="2 3">
    <name type="scientific">Haemonchus contortus</name>
    <name type="common">Barber pole worm</name>
    <dbReference type="NCBI Taxonomy" id="6289"/>
    <lineage>
        <taxon>Eukaryota</taxon>
        <taxon>Metazoa</taxon>
        <taxon>Ecdysozoa</taxon>
        <taxon>Nematoda</taxon>
        <taxon>Chromadorea</taxon>
        <taxon>Rhabditida</taxon>
        <taxon>Rhabditina</taxon>
        <taxon>Rhabditomorpha</taxon>
        <taxon>Strongyloidea</taxon>
        <taxon>Trichostrongylidae</taxon>
        <taxon>Haemonchus</taxon>
    </lineage>
</organism>
<keyword evidence="1" id="KW-0732">Signal</keyword>
<feature type="chain" id="PRO_5029555262" evidence="1">
    <location>
        <begin position="21"/>
        <end position="650"/>
    </location>
</feature>
<dbReference type="WBParaSite" id="HCON_00123070-00001">
    <property type="protein sequence ID" value="HCON_00123070-00001"/>
    <property type="gene ID" value="HCON_00123070"/>
</dbReference>
<dbReference type="SUPFAM" id="SSF56436">
    <property type="entry name" value="C-type lectin-like"/>
    <property type="match status" value="1"/>
</dbReference>
<dbReference type="AlphaFoldDB" id="A0A7I4YMQ0"/>
<dbReference type="OrthoDB" id="5871058at2759"/>